<keyword evidence="4" id="KW-0067">ATP-binding</keyword>
<evidence type="ECO:0000256" key="2">
    <source>
        <dbReference type="ARBA" id="ARBA00022695"/>
    </source>
</evidence>
<feature type="region of interest" description="Disordered" evidence="7">
    <location>
        <begin position="1"/>
        <end position="29"/>
    </location>
</feature>
<dbReference type="OrthoDB" id="9759366at2"/>
<dbReference type="Gene3D" id="1.20.120.1510">
    <property type="match status" value="1"/>
</dbReference>
<name>A0A5C5ZV45_9BACT</name>
<dbReference type="Pfam" id="PF03710">
    <property type="entry name" value="GlnE"/>
    <property type="match status" value="2"/>
</dbReference>
<protein>
    <submittedName>
        <fullName evidence="10">Glutamate-ammonia-ligase adenylyltransferase</fullName>
        <ecNumber evidence="10">2.7.7.42</ecNumber>
    </submittedName>
</protein>
<keyword evidence="1 10" id="KW-0808">Transferase</keyword>
<keyword evidence="3" id="KW-0547">Nucleotide-binding</keyword>
<keyword evidence="2 10" id="KW-0548">Nucleotidyltransferase</keyword>
<keyword evidence="5" id="KW-0460">Magnesium</keyword>
<keyword evidence="11" id="KW-1185">Reference proteome</keyword>
<feature type="domain" description="Glutamate-ammonia ligase adenylyltransferase repeated" evidence="8">
    <location>
        <begin position="630"/>
        <end position="893"/>
    </location>
</feature>
<keyword evidence="6" id="KW-0511">Multifunctional enzyme</keyword>
<dbReference type="InterPro" id="IPR005190">
    <property type="entry name" value="GlnE_rpt_dom"/>
</dbReference>
<evidence type="ECO:0000259" key="9">
    <source>
        <dbReference type="Pfam" id="PF08335"/>
    </source>
</evidence>
<dbReference type="CDD" id="cd05401">
    <property type="entry name" value="NT_GlnE_GlnD_like"/>
    <property type="match status" value="2"/>
</dbReference>
<accession>A0A5C5ZV45</accession>
<dbReference type="Pfam" id="PF08335">
    <property type="entry name" value="GlnD_UR_UTase"/>
    <property type="match status" value="2"/>
</dbReference>
<dbReference type="RefSeq" id="WP_146398225.1">
    <property type="nucleotide sequence ID" value="NZ_SJPQ01000001.1"/>
</dbReference>
<comment type="caution">
    <text evidence="10">The sequence shown here is derived from an EMBL/GenBank/DDBJ whole genome shotgun (WGS) entry which is preliminary data.</text>
</comment>
<feature type="domain" description="PII-uridylyltransferase/Glutamine-synthetase adenylyltransferase" evidence="9">
    <location>
        <begin position="368"/>
        <end position="510"/>
    </location>
</feature>
<evidence type="ECO:0000313" key="10">
    <source>
        <dbReference type="EMBL" id="TWT90918.1"/>
    </source>
</evidence>
<keyword evidence="10" id="KW-0436">Ligase</keyword>
<evidence type="ECO:0000256" key="4">
    <source>
        <dbReference type="ARBA" id="ARBA00022840"/>
    </source>
</evidence>
<dbReference type="GO" id="GO:0005524">
    <property type="term" value="F:ATP binding"/>
    <property type="evidence" value="ECO:0007669"/>
    <property type="project" value="UniProtKB-KW"/>
</dbReference>
<dbReference type="PANTHER" id="PTHR30621">
    <property type="entry name" value="GLUTAMINE SYNTHETASE ADENYLYLTRANSFERASE"/>
    <property type="match status" value="1"/>
</dbReference>
<dbReference type="GO" id="GO:0008882">
    <property type="term" value="F:[glutamate-ammonia-ligase] adenylyltransferase activity"/>
    <property type="evidence" value="ECO:0007669"/>
    <property type="project" value="UniProtKB-EC"/>
</dbReference>
<dbReference type="InterPro" id="IPR013546">
    <property type="entry name" value="PII_UdlTrfase/GS_AdlTrfase"/>
</dbReference>
<feature type="domain" description="Glutamate-ammonia ligase adenylyltransferase repeated" evidence="8">
    <location>
        <begin position="102"/>
        <end position="344"/>
    </location>
</feature>
<feature type="compositionally biased region" description="Basic and acidic residues" evidence="7">
    <location>
        <begin position="1"/>
        <end position="18"/>
    </location>
</feature>
<dbReference type="InterPro" id="IPR043519">
    <property type="entry name" value="NT_sf"/>
</dbReference>
<dbReference type="GO" id="GO:0000820">
    <property type="term" value="P:regulation of glutamine family amino acid metabolic process"/>
    <property type="evidence" value="ECO:0007669"/>
    <property type="project" value="TreeGrafter"/>
</dbReference>
<dbReference type="EC" id="2.7.7.42" evidence="10"/>
<dbReference type="PANTHER" id="PTHR30621:SF0">
    <property type="entry name" value="BIFUNCTIONAL GLUTAMINE SYNTHETASE ADENYLYLTRANSFERASE_ADENYLYL-REMOVING ENZYME"/>
    <property type="match status" value="1"/>
</dbReference>
<proteinExistence type="predicted"/>
<dbReference type="EMBL" id="SJPQ01000001">
    <property type="protein sequence ID" value="TWT90918.1"/>
    <property type="molecule type" value="Genomic_DNA"/>
</dbReference>
<gene>
    <name evidence="10" type="primary">glnE</name>
    <name evidence="10" type="ORF">Mal64_13170</name>
</gene>
<dbReference type="Gene3D" id="3.30.460.10">
    <property type="entry name" value="Beta Polymerase, domain 2"/>
    <property type="match status" value="2"/>
</dbReference>
<dbReference type="AlphaFoldDB" id="A0A5C5ZV45"/>
<dbReference type="GO" id="GO:0005829">
    <property type="term" value="C:cytosol"/>
    <property type="evidence" value="ECO:0007669"/>
    <property type="project" value="TreeGrafter"/>
</dbReference>
<dbReference type="Proteomes" id="UP000315440">
    <property type="component" value="Unassembled WGS sequence"/>
</dbReference>
<evidence type="ECO:0000256" key="1">
    <source>
        <dbReference type="ARBA" id="ARBA00022679"/>
    </source>
</evidence>
<reference evidence="10 11" key="1">
    <citation type="submission" date="2019-02" db="EMBL/GenBank/DDBJ databases">
        <title>Deep-cultivation of Planctomycetes and their phenomic and genomic characterization uncovers novel biology.</title>
        <authorList>
            <person name="Wiegand S."/>
            <person name="Jogler M."/>
            <person name="Boedeker C."/>
            <person name="Pinto D."/>
            <person name="Vollmers J."/>
            <person name="Rivas-Marin E."/>
            <person name="Kohn T."/>
            <person name="Peeters S.H."/>
            <person name="Heuer A."/>
            <person name="Rast P."/>
            <person name="Oberbeckmann S."/>
            <person name="Bunk B."/>
            <person name="Jeske O."/>
            <person name="Meyerdierks A."/>
            <person name="Storesund J.E."/>
            <person name="Kallscheuer N."/>
            <person name="Luecker S."/>
            <person name="Lage O.M."/>
            <person name="Pohl T."/>
            <person name="Merkel B.J."/>
            <person name="Hornburger P."/>
            <person name="Mueller R.-W."/>
            <person name="Bruemmer F."/>
            <person name="Labrenz M."/>
            <person name="Spormann A.M."/>
            <person name="Op Den Camp H."/>
            <person name="Overmann J."/>
            <person name="Amann R."/>
            <person name="Jetten M.S.M."/>
            <person name="Mascher T."/>
            <person name="Medema M.H."/>
            <person name="Devos D.P."/>
            <person name="Kaster A.-K."/>
            <person name="Ovreas L."/>
            <person name="Rohde M."/>
            <person name="Galperin M.Y."/>
            <person name="Jogler C."/>
        </authorList>
    </citation>
    <scope>NUCLEOTIDE SEQUENCE [LARGE SCALE GENOMIC DNA]</scope>
    <source>
        <strain evidence="10 11">Mal64</strain>
    </source>
</reference>
<dbReference type="GO" id="GO:0016874">
    <property type="term" value="F:ligase activity"/>
    <property type="evidence" value="ECO:0007669"/>
    <property type="project" value="UniProtKB-KW"/>
</dbReference>
<sequence>MDPLLKRRSLDASHERGRTGGSEMRIPGDPEGAVDLSRLAQAGVGDDQLAEICKRFTAAAPTLADPELAWTTLERFFDAHRGRVSATDLLREDPTGADALTPLLQLFAASKHLGDALVSDPRCYALLLESQGRPSTRRALVESLLSESAGLRGKGEVSDALRRAKRRETVRIAFGDIVRGQSVEAVAEQISYLADAIVEAALAFLRRELEEKHGAPRGRYGRPPRFCVLALGKLGGVELNYSSDIDLVFLYDAEGHADKTRAIHVTEYYDRLSKDLIRLLSESSGAGPCYRVDMRLRPEGSRGPLAMSLEAMLAYYDTKGRTWERQALIKARPIAGDAELGGELLAAIKPWVYRRYLSQTDIAGVKALKRRIERRAHNEGANYSNVKTGQGGLRDIEFVIQFLQLLNGGSQPELRTGNTLEAIGLLEKSGCLTNQERTLLEQNYIFLRRLEHRLQIMLDLQTHTIPSSDEEQHKVAIRMGFVATPHQTPLEAFRADYKQRTDENRKILDHLLHDAFGDEAAQEPEVDLVNDPAPEPERIAKVLGRYPFDDVPAAYDNLMDLATEKIRFLSTRRSRHFLASIAPRLLAAIAESPEPDATLTTLSRVSDSLGGKAALWELLHQNRPSLDLYVRLCAACPYLSGILTSNPGMIDELMDSLLVSKLPTLAMLDSALDDLTRGAEDLDPILHSFQSAQHLRVGVRDILGKDDVRDTHAALSDTAESCLKQIVRREHAALVEKYGEPRIGPSPSGMSGEEALRHEARFGERVGEPCELIVLALGKFGGREPNYHSDLDIVFLYEAEGMTRARRRSETTTNGHFFSELGQRIIKVASQMGPNGRLYEVDPRLRPTGRSGSLAVSLGAFDRYYDTGPGQLWERQALCKGRVLFGSPRAATMAEDSLARSAYGPAWRSEHADEIRDMRRRLEASASEHNLKRGPGGTVDTEFLVQTLQLRHGGDDPTVRVPGTIDALSALERGGYLGADDAAFFRGSYRTLRNVEARIRLMNSVGRHEFPTEAVEQRRLAFLLGNHSAEELKREVLELLHETRERFNRLMASAAR</sequence>
<evidence type="ECO:0000259" key="8">
    <source>
        <dbReference type="Pfam" id="PF03710"/>
    </source>
</evidence>
<dbReference type="Gene3D" id="1.20.120.330">
    <property type="entry name" value="Nucleotidyltransferases domain 2"/>
    <property type="match status" value="2"/>
</dbReference>
<evidence type="ECO:0000256" key="6">
    <source>
        <dbReference type="ARBA" id="ARBA00023268"/>
    </source>
</evidence>
<evidence type="ECO:0000313" key="11">
    <source>
        <dbReference type="Proteomes" id="UP000315440"/>
    </source>
</evidence>
<organism evidence="10 11">
    <name type="scientific">Pseudobythopirellula maris</name>
    <dbReference type="NCBI Taxonomy" id="2527991"/>
    <lineage>
        <taxon>Bacteria</taxon>
        <taxon>Pseudomonadati</taxon>
        <taxon>Planctomycetota</taxon>
        <taxon>Planctomycetia</taxon>
        <taxon>Pirellulales</taxon>
        <taxon>Lacipirellulaceae</taxon>
        <taxon>Pseudobythopirellula</taxon>
    </lineage>
</organism>
<dbReference type="SUPFAM" id="SSF81593">
    <property type="entry name" value="Nucleotidyltransferase substrate binding subunit/domain"/>
    <property type="match status" value="2"/>
</dbReference>
<evidence type="ECO:0000256" key="5">
    <source>
        <dbReference type="ARBA" id="ARBA00022842"/>
    </source>
</evidence>
<dbReference type="InterPro" id="IPR023057">
    <property type="entry name" value="GlnE"/>
</dbReference>
<evidence type="ECO:0000256" key="7">
    <source>
        <dbReference type="SAM" id="MobiDB-lite"/>
    </source>
</evidence>
<feature type="domain" description="PII-uridylyltransferase/Glutamine-synthetase adenylyltransferase" evidence="9">
    <location>
        <begin position="919"/>
        <end position="1049"/>
    </location>
</feature>
<dbReference type="SUPFAM" id="SSF81301">
    <property type="entry name" value="Nucleotidyltransferase"/>
    <property type="match status" value="2"/>
</dbReference>
<evidence type="ECO:0000256" key="3">
    <source>
        <dbReference type="ARBA" id="ARBA00022741"/>
    </source>
</evidence>